<dbReference type="InterPro" id="IPR010127">
    <property type="entry name" value="Phasin_subfam-1"/>
</dbReference>
<feature type="coiled-coil region" evidence="1">
    <location>
        <begin position="1"/>
        <end position="28"/>
    </location>
</feature>
<evidence type="ECO:0000256" key="1">
    <source>
        <dbReference type="SAM" id="Coils"/>
    </source>
</evidence>
<proteinExistence type="predicted"/>
<name>A0A2T4IH87_9RHOO</name>
<protein>
    <submittedName>
        <fullName evidence="3">Phasin protein</fullName>
    </submittedName>
</protein>
<evidence type="ECO:0000313" key="3">
    <source>
        <dbReference type="EMBL" id="PTD97125.1"/>
    </source>
</evidence>
<dbReference type="EMBL" id="PZKC01000004">
    <property type="protein sequence ID" value="PTD97125.1"/>
    <property type="molecule type" value="Genomic_DNA"/>
</dbReference>
<dbReference type="RefSeq" id="WP_107492934.1">
    <property type="nucleotide sequence ID" value="NZ_PZKC01000004.1"/>
</dbReference>
<dbReference type="OrthoDB" id="5298151at2"/>
<dbReference type="Pfam" id="PF09361">
    <property type="entry name" value="Phasin_2"/>
    <property type="match status" value="1"/>
</dbReference>
<evidence type="ECO:0000313" key="4">
    <source>
        <dbReference type="Proteomes" id="UP000241193"/>
    </source>
</evidence>
<keyword evidence="1" id="KW-0175">Coiled coil</keyword>
<reference evidence="3 4" key="1">
    <citation type="submission" date="2018-03" db="EMBL/GenBank/DDBJ databases">
        <authorList>
            <person name="Keele B.F."/>
        </authorList>
    </citation>
    <scope>NUCLEOTIDE SEQUENCE [LARGE SCALE GENOMIC DNA]</scope>
    <source>
        <strain evidence="3 4">D20</strain>
    </source>
</reference>
<organism evidence="3 4">
    <name type="scientific">Pseudothauera lacus</name>
    <dbReference type="NCBI Taxonomy" id="2136175"/>
    <lineage>
        <taxon>Bacteria</taxon>
        <taxon>Pseudomonadati</taxon>
        <taxon>Pseudomonadota</taxon>
        <taxon>Betaproteobacteria</taxon>
        <taxon>Rhodocyclales</taxon>
        <taxon>Zoogloeaceae</taxon>
        <taxon>Pseudothauera</taxon>
    </lineage>
</organism>
<dbReference type="InterPro" id="IPR018968">
    <property type="entry name" value="Phasin"/>
</dbReference>
<gene>
    <name evidence="3" type="ORF">C8261_07000</name>
</gene>
<comment type="caution">
    <text evidence="3">The sequence shown here is derived from an EMBL/GenBank/DDBJ whole genome shotgun (WGS) entry which is preliminary data.</text>
</comment>
<keyword evidence="4" id="KW-1185">Reference proteome</keyword>
<accession>A0A2T4IH87</accession>
<reference evidence="3 4" key="2">
    <citation type="submission" date="2018-04" db="EMBL/GenBank/DDBJ databases">
        <title>Thauera lacus sp. nov., isolated from an saline lake in Inner Mongolia, China.</title>
        <authorList>
            <person name="Liang Q.-Y."/>
        </authorList>
    </citation>
    <scope>NUCLEOTIDE SEQUENCE [LARGE SCALE GENOMIC DNA]</scope>
    <source>
        <strain evidence="3 4">D20</strain>
    </source>
</reference>
<evidence type="ECO:0000259" key="2">
    <source>
        <dbReference type="Pfam" id="PF09361"/>
    </source>
</evidence>
<feature type="domain" description="Phasin" evidence="2">
    <location>
        <begin position="6"/>
        <end position="104"/>
    </location>
</feature>
<sequence length="169" mass="18821">MATKQDQMNELQKKNLEAAMRLAQLSIENSQRIMELQVTTAKTLFEDGVQNAKAMSAVKDPKDLMDLRTQFAQHTTEKMLACAREIAEITARTQNEVGKLVGEQLTTGSNDVFDAMQKMFKGMPITDQNAMTAIQTAMDTTRAAFEQMTRASSEAFQAFSTFNAPKGRK</sequence>
<dbReference type="Proteomes" id="UP000241193">
    <property type="component" value="Unassembled WGS sequence"/>
</dbReference>
<dbReference type="AlphaFoldDB" id="A0A2T4IH87"/>
<dbReference type="NCBIfam" id="TIGR01841">
    <property type="entry name" value="phasin"/>
    <property type="match status" value="1"/>
</dbReference>